<dbReference type="PANTHER" id="PTHR31471:SF52">
    <property type="entry name" value="F12A21.28"/>
    <property type="match status" value="1"/>
</dbReference>
<sequence length="88" mass="10512">MTTTSERLECDESIWLSNEASEYPIQVQSICFRRAMPWDEAECANYIARFNREEVKMQPWENHQIRKAEMEMKKMEGMIFNGFVLCHS</sequence>
<dbReference type="STRING" id="3821.A0A151RXP1"/>
<evidence type="ECO:0000313" key="4">
    <source>
        <dbReference type="Proteomes" id="UP000075243"/>
    </source>
</evidence>
<evidence type="ECO:0000313" key="3">
    <source>
        <dbReference type="EMBL" id="KYP47316.1"/>
    </source>
</evidence>
<dbReference type="PANTHER" id="PTHR31471">
    <property type="entry name" value="OS02G0116800 PROTEIN"/>
    <property type="match status" value="1"/>
</dbReference>
<dbReference type="InterPro" id="IPR005516">
    <property type="entry name" value="Remorin_C"/>
</dbReference>
<dbReference type="EMBL" id="KQ483531">
    <property type="protein sequence ID" value="KYP47316.1"/>
    <property type="molecule type" value="Genomic_DNA"/>
</dbReference>
<keyword evidence="4" id="KW-1185">Reference proteome</keyword>
<evidence type="ECO:0000259" key="2">
    <source>
        <dbReference type="Pfam" id="PF03763"/>
    </source>
</evidence>
<gene>
    <name evidence="3" type="ORF">KK1_031046</name>
</gene>
<name>A0A151RXP1_CAJCA</name>
<dbReference type="Pfam" id="PF03763">
    <property type="entry name" value="Remorin_C"/>
    <property type="match status" value="1"/>
</dbReference>
<dbReference type="AlphaFoldDB" id="A0A151RXP1"/>
<organism evidence="3 4">
    <name type="scientific">Cajanus cajan</name>
    <name type="common">Pigeon pea</name>
    <name type="synonym">Cajanus indicus</name>
    <dbReference type="NCBI Taxonomy" id="3821"/>
    <lineage>
        <taxon>Eukaryota</taxon>
        <taxon>Viridiplantae</taxon>
        <taxon>Streptophyta</taxon>
        <taxon>Embryophyta</taxon>
        <taxon>Tracheophyta</taxon>
        <taxon>Spermatophyta</taxon>
        <taxon>Magnoliopsida</taxon>
        <taxon>eudicotyledons</taxon>
        <taxon>Gunneridae</taxon>
        <taxon>Pentapetalae</taxon>
        <taxon>rosids</taxon>
        <taxon>fabids</taxon>
        <taxon>Fabales</taxon>
        <taxon>Fabaceae</taxon>
        <taxon>Papilionoideae</taxon>
        <taxon>50 kb inversion clade</taxon>
        <taxon>NPAAA clade</taxon>
        <taxon>indigoferoid/millettioid clade</taxon>
        <taxon>Phaseoleae</taxon>
        <taxon>Cajanus</taxon>
    </lineage>
</organism>
<reference evidence="3" key="1">
    <citation type="journal article" date="2012" name="Nat. Biotechnol.">
        <title>Draft genome sequence of pigeonpea (Cajanus cajan), an orphan legume crop of resource-poor farmers.</title>
        <authorList>
            <person name="Varshney R.K."/>
            <person name="Chen W."/>
            <person name="Li Y."/>
            <person name="Bharti A.K."/>
            <person name="Saxena R.K."/>
            <person name="Schlueter J.A."/>
            <person name="Donoghue M.T."/>
            <person name="Azam S."/>
            <person name="Fan G."/>
            <person name="Whaley A.M."/>
            <person name="Farmer A.D."/>
            <person name="Sheridan J."/>
            <person name="Iwata A."/>
            <person name="Tuteja R."/>
            <person name="Penmetsa R.V."/>
            <person name="Wu W."/>
            <person name="Upadhyaya H.D."/>
            <person name="Yang S.P."/>
            <person name="Shah T."/>
            <person name="Saxena K.B."/>
            <person name="Michael T."/>
            <person name="McCombie W.R."/>
            <person name="Yang B."/>
            <person name="Zhang G."/>
            <person name="Yang H."/>
            <person name="Wang J."/>
            <person name="Spillane C."/>
            <person name="Cook D.R."/>
            <person name="May G.D."/>
            <person name="Xu X."/>
            <person name="Jackson S.A."/>
        </authorList>
    </citation>
    <scope>NUCLEOTIDE SEQUENCE [LARGE SCALE GENOMIC DNA]</scope>
</reference>
<protein>
    <recommendedName>
        <fullName evidence="2">Remorin C-terminal domain-containing protein</fullName>
    </recommendedName>
</protein>
<dbReference type="Gramene" id="C.cajan_34897.t">
    <property type="protein sequence ID" value="C.cajan_34897.t"/>
    <property type="gene ID" value="C.cajan_34897"/>
</dbReference>
<dbReference type="Proteomes" id="UP000075243">
    <property type="component" value="Unassembled WGS sequence"/>
</dbReference>
<proteinExistence type="inferred from homology"/>
<evidence type="ECO:0000256" key="1">
    <source>
        <dbReference type="ARBA" id="ARBA00005711"/>
    </source>
</evidence>
<accession>A0A151RXP1</accession>
<comment type="similarity">
    <text evidence="1">Belongs to the remorin family.</text>
</comment>
<feature type="domain" description="Remorin C-terminal" evidence="2">
    <location>
        <begin position="34"/>
        <end position="76"/>
    </location>
</feature>